<organism evidence="1 2">
    <name type="scientific">Lithospermum erythrorhizon</name>
    <name type="common">Purple gromwell</name>
    <name type="synonym">Lithospermum officinale var. erythrorhizon</name>
    <dbReference type="NCBI Taxonomy" id="34254"/>
    <lineage>
        <taxon>Eukaryota</taxon>
        <taxon>Viridiplantae</taxon>
        <taxon>Streptophyta</taxon>
        <taxon>Embryophyta</taxon>
        <taxon>Tracheophyta</taxon>
        <taxon>Spermatophyta</taxon>
        <taxon>Magnoliopsida</taxon>
        <taxon>eudicotyledons</taxon>
        <taxon>Gunneridae</taxon>
        <taxon>Pentapetalae</taxon>
        <taxon>asterids</taxon>
        <taxon>lamiids</taxon>
        <taxon>Boraginales</taxon>
        <taxon>Boraginaceae</taxon>
        <taxon>Boraginoideae</taxon>
        <taxon>Lithospermeae</taxon>
        <taxon>Lithospermum</taxon>
    </lineage>
</organism>
<sequence length="123" mass="13760">MVKDEGGIKWLEEVSDGMEGGGGGLLGHAFESTSVESKYIDMSYQAKPNKCWEQKCNGIKINCYCCTYPKNPTKRCRIRERDCKDVCANFFEPPSSGFKEKDALCITRDGRVGGVVEFVIEML</sequence>
<keyword evidence="2" id="KW-1185">Reference proteome</keyword>
<gene>
    <name evidence="1" type="ORF">LIER_32807</name>
</gene>
<accession>A0AAV3RX51</accession>
<dbReference type="Proteomes" id="UP001454036">
    <property type="component" value="Unassembled WGS sequence"/>
</dbReference>
<dbReference type="EMBL" id="BAABME010012785">
    <property type="protein sequence ID" value="GAA0185519.1"/>
    <property type="molecule type" value="Genomic_DNA"/>
</dbReference>
<evidence type="ECO:0000313" key="2">
    <source>
        <dbReference type="Proteomes" id="UP001454036"/>
    </source>
</evidence>
<evidence type="ECO:0000313" key="1">
    <source>
        <dbReference type="EMBL" id="GAA0185519.1"/>
    </source>
</evidence>
<comment type="caution">
    <text evidence="1">The sequence shown here is derived from an EMBL/GenBank/DDBJ whole genome shotgun (WGS) entry which is preliminary data.</text>
</comment>
<name>A0AAV3RX51_LITER</name>
<reference evidence="1 2" key="1">
    <citation type="submission" date="2024-01" db="EMBL/GenBank/DDBJ databases">
        <title>The complete chloroplast genome sequence of Lithospermum erythrorhizon: insights into the phylogenetic relationship among Boraginaceae species and the maternal lineages of purple gromwells.</title>
        <authorList>
            <person name="Okada T."/>
            <person name="Watanabe K."/>
        </authorList>
    </citation>
    <scope>NUCLEOTIDE SEQUENCE [LARGE SCALE GENOMIC DNA]</scope>
</reference>
<proteinExistence type="predicted"/>
<dbReference type="AlphaFoldDB" id="A0AAV3RX51"/>
<protein>
    <submittedName>
        <fullName evidence="1">Uncharacterized protein</fullName>
    </submittedName>
</protein>